<name>A0A0G1FCI6_9BACT</name>
<reference evidence="3 4" key="1">
    <citation type="journal article" date="2015" name="Nature">
        <title>rRNA introns, odd ribosomes, and small enigmatic genomes across a large radiation of phyla.</title>
        <authorList>
            <person name="Brown C.T."/>
            <person name="Hug L.A."/>
            <person name="Thomas B.C."/>
            <person name="Sharon I."/>
            <person name="Castelle C.J."/>
            <person name="Singh A."/>
            <person name="Wilkins M.J."/>
            <person name="Williams K.H."/>
            <person name="Banfield J.F."/>
        </authorList>
    </citation>
    <scope>NUCLEOTIDE SEQUENCE [LARGE SCALE GENOMIC DNA]</scope>
</reference>
<protein>
    <recommendedName>
        <fullName evidence="2">SCP domain-containing protein</fullName>
    </recommendedName>
</protein>
<dbReference type="EMBL" id="LCFB01000017">
    <property type="protein sequence ID" value="KKS84578.1"/>
    <property type="molecule type" value="Genomic_DNA"/>
</dbReference>
<dbReference type="AlphaFoldDB" id="A0A0G1FCI6"/>
<dbReference type="Gene3D" id="3.40.33.10">
    <property type="entry name" value="CAP"/>
    <property type="match status" value="1"/>
</dbReference>
<accession>A0A0G1FCI6</accession>
<evidence type="ECO:0000313" key="4">
    <source>
        <dbReference type="Proteomes" id="UP000034543"/>
    </source>
</evidence>
<organism evidence="3 4">
    <name type="scientific">Candidatus Gottesmanbacteria bacterium GW2011_GWA1_43_11</name>
    <dbReference type="NCBI Taxonomy" id="1618436"/>
    <lineage>
        <taxon>Bacteria</taxon>
        <taxon>Candidatus Gottesmaniibacteriota</taxon>
    </lineage>
</organism>
<dbReference type="CDD" id="cd05379">
    <property type="entry name" value="CAP_bacterial"/>
    <property type="match status" value="1"/>
</dbReference>
<gene>
    <name evidence="3" type="ORF">UV59_C0017G0031</name>
</gene>
<dbReference type="SUPFAM" id="SSF55797">
    <property type="entry name" value="PR-1-like"/>
    <property type="match status" value="1"/>
</dbReference>
<evidence type="ECO:0000313" key="3">
    <source>
        <dbReference type="EMBL" id="KKS84578.1"/>
    </source>
</evidence>
<evidence type="ECO:0000256" key="1">
    <source>
        <dbReference type="SAM" id="MobiDB-lite"/>
    </source>
</evidence>
<comment type="caution">
    <text evidence="3">The sequence shown here is derived from an EMBL/GenBank/DDBJ whole genome shotgun (WGS) entry which is preliminary data.</text>
</comment>
<feature type="region of interest" description="Disordered" evidence="1">
    <location>
        <begin position="49"/>
        <end position="82"/>
    </location>
</feature>
<proteinExistence type="predicted"/>
<sequence length="212" mass="23720">MLCVVLIVLVLRLFIFPAYTEARNSNKINTPWTVISPLADKQPITKITKIRKQRASPLPSATPTPRPKDDQPLAETPKPSPVQNENSILFQVNQYRKKYGLSAVIENATVCAFARLRLGEVTQQFNHDGFQDRIKSSTLPYPGYERVTENLAKTVDYKNVVGLWSNSSGHAANMREDTPYACIASSGEYYVYEGWKPATNEESTSGKQVLVP</sequence>
<feature type="domain" description="SCP" evidence="2">
    <location>
        <begin position="91"/>
        <end position="174"/>
    </location>
</feature>
<dbReference type="InterPro" id="IPR035940">
    <property type="entry name" value="CAP_sf"/>
</dbReference>
<dbReference type="STRING" id="1618436.UV59_C0017G0031"/>
<evidence type="ECO:0000259" key="2">
    <source>
        <dbReference type="Pfam" id="PF00188"/>
    </source>
</evidence>
<dbReference type="Proteomes" id="UP000034543">
    <property type="component" value="Unassembled WGS sequence"/>
</dbReference>
<dbReference type="InterPro" id="IPR014044">
    <property type="entry name" value="CAP_dom"/>
</dbReference>
<dbReference type="Pfam" id="PF00188">
    <property type="entry name" value="CAP"/>
    <property type="match status" value="1"/>
</dbReference>